<sequence>MQHNGPSRNRASHNHRELLRHREHPHFRRHRFKGPLPFLNPTRVHFAVDDTQHQGQGAVPGIFYKWTSRNNRKGRHATRLDQSALENAKGVQVQFLQPPGHRPGIAWAFARIFSQFPVCDISYLVALIFTAGSVIWVINGFFVFLPLIMPSSEFHNEILYGGGTTVFIGATIFEVGSILLMLEAVNENRAGCFGWALSIVFDQHGSNHSSSQPALDAEKSIYTVQLTPKRSACEHHHANTRNLVGQNQHGASTNSDPNDEKSWCWFPSYTQLRTRFAYELGFWACLIQLVAATIFWIAGFAALPGIYNHMADGLIDGVYWTPQVVGGLGFIVSGFLFMLETQTHWLKPALGQLGWHVGAWNMLGGVGFTLSPAFGYDMADTWAQYQAACSTFWGSWAFLVGSLLQYYESLEKHPVETRRGSPKRNTVDQEANVDDLQAGE</sequence>
<evidence type="ECO:0000256" key="1">
    <source>
        <dbReference type="SAM" id="MobiDB-lite"/>
    </source>
</evidence>
<protein>
    <submittedName>
        <fullName evidence="3">Integral membrane protein</fullName>
    </submittedName>
</protein>
<feature type="transmembrane region" description="Helical" evidence="2">
    <location>
        <begin position="158"/>
        <end position="182"/>
    </location>
</feature>
<reference evidence="3 4" key="1">
    <citation type="submission" date="2024-04" db="EMBL/GenBank/DDBJ databases">
        <title>Phyllosticta paracitricarpa is synonymous to the EU quarantine fungus P. citricarpa based on phylogenomic analyses.</title>
        <authorList>
            <consortium name="Lawrence Berkeley National Laboratory"/>
            <person name="Van Ingen-Buijs V.A."/>
            <person name="Van Westerhoven A.C."/>
            <person name="Haridas S."/>
            <person name="Skiadas P."/>
            <person name="Martin F."/>
            <person name="Groenewald J.Z."/>
            <person name="Crous P.W."/>
            <person name="Seidl M.F."/>
        </authorList>
    </citation>
    <scope>NUCLEOTIDE SEQUENCE [LARGE SCALE GENOMIC DNA]</scope>
    <source>
        <strain evidence="3 4">CBS 123371</strain>
    </source>
</reference>
<feature type="region of interest" description="Disordered" evidence="1">
    <location>
        <begin position="417"/>
        <end position="440"/>
    </location>
</feature>
<feature type="transmembrane region" description="Helical" evidence="2">
    <location>
        <begin position="121"/>
        <end position="146"/>
    </location>
</feature>
<keyword evidence="2" id="KW-0812">Transmembrane</keyword>
<accession>A0ABR1KL50</accession>
<dbReference type="EMBL" id="JBBPHU010000006">
    <property type="protein sequence ID" value="KAK7516625.1"/>
    <property type="molecule type" value="Genomic_DNA"/>
</dbReference>
<keyword evidence="4" id="KW-1185">Reference proteome</keyword>
<keyword evidence="2" id="KW-0472">Membrane</keyword>
<keyword evidence="2" id="KW-1133">Transmembrane helix</keyword>
<name>A0ABR1KL50_9PEZI</name>
<dbReference type="Proteomes" id="UP001363622">
    <property type="component" value="Unassembled WGS sequence"/>
</dbReference>
<feature type="transmembrane region" description="Helical" evidence="2">
    <location>
        <begin position="280"/>
        <end position="307"/>
    </location>
</feature>
<evidence type="ECO:0000313" key="4">
    <source>
        <dbReference type="Proteomes" id="UP001363622"/>
    </source>
</evidence>
<proteinExistence type="predicted"/>
<comment type="caution">
    <text evidence="3">The sequence shown here is derived from an EMBL/GenBank/DDBJ whole genome shotgun (WGS) entry which is preliminary data.</text>
</comment>
<evidence type="ECO:0000313" key="3">
    <source>
        <dbReference type="EMBL" id="KAK7516625.1"/>
    </source>
</evidence>
<evidence type="ECO:0000256" key="2">
    <source>
        <dbReference type="SAM" id="Phobius"/>
    </source>
</evidence>
<gene>
    <name evidence="3" type="ORF">IWZ03DRAFT_193937</name>
</gene>
<feature type="transmembrane region" description="Helical" evidence="2">
    <location>
        <begin position="319"/>
        <end position="339"/>
    </location>
</feature>
<organism evidence="3 4">
    <name type="scientific">Phyllosticta citriasiana</name>
    <dbReference type="NCBI Taxonomy" id="595635"/>
    <lineage>
        <taxon>Eukaryota</taxon>
        <taxon>Fungi</taxon>
        <taxon>Dikarya</taxon>
        <taxon>Ascomycota</taxon>
        <taxon>Pezizomycotina</taxon>
        <taxon>Dothideomycetes</taxon>
        <taxon>Dothideomycetes incertae sedis</taxon>
        <taxon>Botryosphaeriales</taxon>
        <taxon>Phyllostictaceae</taxon>
        <taxon>Phyllosticta</taxon>
    </lineage>
</organism>